<name>A0A447CU79_9BRAD</name>
<dbReference type="Pfam" id="PF02357">
    <property type="entry name" value="NusG"/>
    <property type="match status" value="1"/>
</dbReference>
<proteinExistence type="predicted"/>
<dbReference type="GO" id="GO:0006354">
    <property type="term" value="P:DNA-templated transcription elongation"/>
    <property type="evidence" value="ECO:0007669"/>
    <property type="project" value="InterPro"/>
</dbReference>
<dbReference type="AlphaFoldDB" id="A0A447CU79"/>
<gene>
    <name evidence="5" type="primary">rfaH</name>
    <name evidence="5" type="ORF">RHODGE_RHODGE_01989</name>
</gene>
<reference evidence="6" key="1">
    <citation type="submission" date="2018-10" db="EMBL/GenBank/DDBJ databases">
        <authorList>
            <person name="Peiro R."/>
            <person name="Begona"/>
            <person name="Cbmso G."/>
            <person name="Lopez M."/>
            <person name="Gonzalez S."/>
            <person name="Sacristan E."/>
            <person name="Castillo E."/>
        </authorList>
    </citation>
    <scope>NUCLEOTIDE SEQUENCE [LARGE SCALE GENOMIC DNA]</scope>
</reference>
<organism evidence="5 6">
    <name type="scientific">Rhodoplanes serenus</name>
    <dbReference type="NCBI Taxonomy" id="200615"/>
    <lineage>
        <taxon>Bacteria</taxon>
        <taxon>Pseudomonadati</taxon>
        <taxon>Pseudomonadota</taxon>
        <taxon>Alphaproteobacteria</taxon>
        <taxon>Hyphomicrobiales</taxon>
        <taxon>Nitrobacteraceae</taxon>
        <taxon>Rhodoplanes</taxon>
    </lineage>
</organism>
<dbReference type="InterPro" id="IPR036735">
    <property type="entry name" value="NGN_dom_sf"/>
</dbReference>
<dbReference type="SUPFAM" id="SSF82679">
    <property type="entry name" value="N-utilization substance G protein NusG, N-terminal domain"/>
    <property type="match status" value="1"/>
</dbReference>
<dbReference type="Proteomes" id="UP000289200">
    <property type="component" value="Unassembled WGS sequence"/>
</dbReference>
<evidence type="ECO:0000256" key="2">
    <source>
        <dbReference type="ARBA" id="ARBA00023015"/>
    </source>
</evidence>
<evidence type="ECO:0000256" key="1">
    <source>
        <dbReference type="ARBA" id="ARBA00022814"/>
    </source>
</evidence>
<dbReference type="GO" id="GO:0005829">
    <property type="term" value="C:cytosol"/>
    <property type="evidence" value="ECO:0007669"/>
    <property type="project" value="TreeGrafter"/>
</dbReference>
<keyword evidence="6" id="KW-1185">Reference proteome</keyword>
<dbReference type="EMBL" id="UWOC01000136">
    <property type="protein sequence ID" value="VCU08827.1"/>
    <property type="molecule type" value="Genomic_DNA"/>
</dbReference>
<evidence type="ECO:0000313" key="6">
    <source>
        <dbReference type="Proteomes" id="UP000289200"/>
    </source>
</evidence>
<evidence type="ECO:0000259" key="4">
    <source>
        <dbReference type="Pfam" id="PF02357"/>
    </source>
</evidence>
<comment type="caution">
    <text evidence="5">The sequence shown here is derived from an EMBL/GenBank/DDBJ whole genome shotgun (WGS) entry which is preliminary data.</text>
</comment>
<keyword evidence="3" id="KW-0804">Transcription</keyword>
<keyword evidence="1" id="KW-0889">Transcription antitermination</keyword>
<dbReference type="PANTHER" id="PTHR30265:SF7">
    <property type="entry name" value="TRANSCRIPTION ANTITERMINATION PROTEIN RFAH"/>
    <property type="match status" value="1"/>
</dbReference>
<keyword evidence="2" id="KW-0805">Transcription regulation</keyword>
<dbReference type="PANTHER" id="PTHR30265">
    <property type="entry name" value="RHO-INTERACTING TRANSCRIPTION TERMINATION FACTOR NUSG"/>
    <property type="match status" value="1"/>
</dbReference>
<evidence type="ECO:0000313" key="5">
    <source>
        <dbReference type="EMBL" id="VCU08827.1"/>
    </source>
</evidence>
<evidence type="ECO:0000256" key="3">
    <source>
        <dbReference type="ARBA" id="ARBA00023163"/>
    </source>
</evidence>
<dbReference type="InterPro" id="IPR043425">
    <property type="entry name" value="NusG-like"/>
</dbReference>
<dbReference type="InterPro" id="IPR008991">
    <property type="entry name" value="Translation_prot_SH3-like_sf"/>
</dbReference>
<dbReference type="SUPFAM" id="SSF50104">
    <property type="entry name" value="Translation proteins SH3-like domain"/>
    <property type="match status" value="1"/>
</dbReference>
<dbReference type="CDD" id="cd06091">
    <property type="entry name" value="KOW_NusG"/>
    <property type="match status" value="1"/>
</dbReference>
<accession>A0A447CU79</accession>
<dbReference type="Gene3D" id="3.30.70.940">
    <property type="entry name" value="NusG, N-terminal domain"/>
    <property type="match status" value="1"/>
</dbReference>
<dbReference type="InterPro" id="IPR006645">
    <property type="entry name" value="NGN-like_dom"/>
</dbReference>
<feature type="domain" description="NusG-like N-terminal" evidence="4">
    <location>
        <begin position="6"/>
        <end position="50"/>
    </location>
</feature>
<protein>
    <submittedName>
        <fullName evidence="5">Transcription antitermination protein RfaH</fullName>
    </submittedName>
</protein>
<dbReference type="GO" id="GO:0031564">
    <property type="term" value="P:transcription antitermination"/>
    <property type="evidence" value="ECO:0007669"/>
    <property type="project" value="UniProtKB-KW"/>
</dbReference>
<sequence>MEVSRPLFPGYLFVALDPIRERWRPILSTLGIRTIIRNGDLPSRVDGRFISSLKAREVNGAIVKPTQPYIIGQAVRIAGGAFDGLAAKVIAMNEKDRVVVLLDLLNRTVKAHLTIDQLRSV</sequence>